<feature type="compositionally biased region" description="Polar residues" evidence="1">
    <location>
        <begin position="281"/>
        <end position="290"/>
    </location>
</feature>
<feature type="compositionally biased region" description="Low complexity" evidence="1">
    <location>
        <begin position="335"/>
        <end position="363"/>
    </location>
</feature>
<keyword evidence="3" id="KW-1185">Reference proteome</keyword>
<feature type="compositionally biased region" description="Polar residues" evidence="1">
    <location>
        <begin position="82"/>
        <end position="94"/>
    </location>
</feature>
<evidence type="ECO:0000313" key="3">
    <source>
        <dbReference type="Proteomes" id="UP001590950"/>
    </source>
</evidence>
<feature type="region of interest" description="Disordered" evidence="1">
    <location>
        <begin position="387"/>
        <end position="498"/>
    </location>
</feature>
<feature type="compositionally biased region" description="Polar residues" evidence="1">
    <location>
        <begin position="301"/>
        <end position="325"/>
    </location>
</feature>
<feature type="region of interest" description="Disordered" evidence="1">
    <location>
        <begin position="281"/>
        <end position="374"/>
    </location>
</feature>
<feature type="compositionally biased region" description="Polar residues" evidence="1">
    <location>
        <begin position="219"/>
        <end position="232"/>
    </location>
</feature>
<feature type="compositionally biased region" description="Polar residues" evidence="1">
    <location>
        <begin position="121"/>
        <end position="131"/>
    </location>
</feature>
<feature type="compositionally biased region" description="Polar residues" evidence="1">
    <location>
        <begin position="462"/>
        <end position="474"/>
    </location>
</feature>
<dbReference type="EMBL" id="JBEFKJ010000045">
    <property type="protein sequence ID" value="KAL2037045.1"/>
    <property type="molecule type" value="Genomic_DNA"/>
</dbReference>
<evidence type="ECO:0000313" key="2">
    <source>
        <dbReference type="EMBL" id="KAL2037045.1"/>
    </source>
</evidence>
<feature type="region of interest" description="Disordered" evidence="1">
    <location>
        <begin position="206"/>
        <end position="262"/>
    </location>
</feature>
<feature type="compositionally biased region" description="Polar residues" evidence="1">
    <location>
        <begin position="250"/>
        <end position="262"/>
    </location>
</feature>
<reference evidence="2 3" key="1">
    <citation type="submission" date="2024-09" db="EMBL/GenBank/DDBJ databases">
        <title>Rethinking Asexuality: The Enigmatic Case of Functional Sexual Genes in Lepraria (Stereocaulaceae).</title>
        <authorList>
            <person name="Doellman M."/>
            <person name="Sun Y."/>
            <person name="Barcenas-Pena A."/>
            <person name="Lumbsch H.T."/>
            <person name="Grewe F."/>
        </authorList>
    </citation>
    <scope>NUCLEOTIDE SEQUENCE [LARGE SCALE GENOMIC DNA]</scope>
    <source>
        <strain evidence="2 3">Mercado 3170</strain>
    </source>
</reference>
<comment type="caution">
    <text evidence="2">The sequence shown here is derived from an EMBL/GenBank/DDBJ whole genome shotgun (WGS) entry which is preliminary data.</text>
</comment>
<feature type="compositionally biased region" description="Polar residues" evidence="1">
    <location>
        <begin position="364"/>
        <end position="374"/>
    </location>
</feature>
<sequence length="802" mass="81161">MEAFQFMNFGGAAKTMSLNPSCPTQNHAHRQLSEDYAPSIKLSSLSKSILTRRSWMEWLGFELYACFYALQTPLSELPTPVFSSSGRVNPSLPDSDSKSPHVGLPDTGLGPRFLPAPPPWSNSSAHKTPTQTRTALPTGVTLVPQIVPATNSPSAASQRLHNGGPNSNATLFAKPIGTNFIFAARVLIHPVDAVLVAPSTFTTSTRNIGGEVWTGQGVPASTQATQDASVDPNTGLKGPASPSTDEFGPSITTPPMNGGTMENVQDSAISQYISAGSSLSLQATQTSNNELPGHTIAGENQVPNDNQQQNGNGVTSQDTSSQGLQITPIHADGASGAPPDGLLSPSLAASSTSRSPSSFSFGSNPGQVDPNNLSTDQLSELHQVLSPTPSAWTGTAPSISNANPDSVSPPASRKVANASPNLAPADIGLGPGQSPGSLSSSPGSGIVGSNPNGDARSKPGGPSSNTDPHSNAGSWSKDLGMASEGSGPGPDNIRGASNGGLIFGSSTLQPGAQVTDAGHVISVGSAVAFADGTTYTFGAIHRPQPAGGSVSALQGADNLVLQAASQGGGQTPIPPGTKVAMFDSIVSATGSADAYIDASPVASTTAESAPPMQTSKPVLYEAADGGLVLGSVTLPPGVQTTRSGHTLSIGTGVVAVDGDIYTWSAGASLQQVRPSSIDSKASGRLAPFGRSDLFASGQAATSRRNFVDQAGSTEVSLEVSSATPAPSNDDIQGLITSEFGDGVAATATGGGIVMQPGSAPTSGSVLRASHAAKSNRGAYKAQILSWHKVLLVAISVSIRYVS</sequence>
<proteinExistence type="predicted"/>
<feature type="region of interest" description="Disordered" evidence="1">
    <location>
        <begin position="82"/>
        <end position="131"/>
    </location>
</feature>
<feature type="compositionally biased region" description="Polar residues" evidence="1">
    <location>
        <begin position="387"/>
        <end position="406"/>
    </location>
</feature>
<evidence type="ECO:0000256" key="1">
    <source>
        <dbReference type="SAM" id="MobiDB-lite"/>
    </source>
</evidence>
<name>A0ABR3ZV78_9LECA</name>
<organism evidence="2 3">
    <name type="scientific">Stereocaulon virgatum</name>
    <dbReference type="NCBI Taxonomy" id="373712"/>
    <lineage>
        <taxon>Eukaryota</taxon>
        <taxon>Fungi</taxon>
        <taxon>Dikarya</taxon>
        <taxon>Ascomycota</taxon>
        <taxon>Pezizomycotina</taxon>
        <taxon>Lecanoromycetes</taxon>
        <taxon>OSLEUM clade</taxon>
        <taxon>Lecanoromycetidae</taxon>
        <taxon>Lecanorales</taxon>
        <taxon>Lecanorineae</taxon>
        <taxon>Stereocaulaceae</taxon>
        <taxon>Stereocaulon</taxon>
    </lineage>
</organism>
<protein>
    <submittedName>
        <fullName evidence="2">Uncharacterized protein</fullName>
    </submittedName>
</protein>
<accession>A0ABR3ZV78</accession>
<gene>
    <name evidence="2" type="ORF">N7G274_010172</name>
</gene>
<dbReference type="Proteomes" id="UP001590950">
    <property type="component" value="Unassembled WGS sequence"/>
</dbReference>
<feature type="compositionally biased region" description="Low complexity" evidence="1">
    <location>
        <begin position="432"/>
        <end position="453"/>
    </location>
</feature>